<feature type="domain" description="Reverse transcriptase" evidence="2">
    <location>
        <begin position="436"/>
        <end position="547"/>
    </location>
</feature>
<feature type="domain" description="Endonuclease/exonuclease/phosphatase" evidence="3">
    <location>
        <begin position="126"/>
        <end position="245"/>
    </location>
</feature>
<gene>
    <name evidence="5" type="primary">LOC104241686</name>
</gene>
<dbReference type="InterPro" id="IPR043502">
    <property type="entry name" value="DNA/RNA_pol_sf"/>
</dbReference>
<dbReference type="SUPFAM" id="SSF56219">
    <property type="entry name" value="DNase I-like"/>
    <property type="match status" value="1"/>
</dbReference>
<accession>A0A1U7Y7Y2</accession>
<dbReference type="InterPro" id="IPR000477">
    <property type="entry name" value="RT_dom"/>
</dbReference>
<evidence type="ECO:0000259" key="2">
    <source>
        <dbReference type="Pfam" id="PF00078"/>
    </source>
</evidence>
<dbReference type="PANTHER" id="PTHR46890:SF28">
    <property type="entry name" value="REVERSE TRANSCRIPTASE DOMAIN-CONTAINING PROTEIN"/>
    <property type="match status" value="1"/>
</dbReference>
<protein>
    <submittedName>
        <fullName evidence="5">Uncharacterized protein LOC104241686</fullName>
    </submittedName>
</protein>
<feature type="compositionally biased region" description="Basic residues" evidence="1">
    <location>
        <begin position="36"/>
        <end position="48"/>
    </location>
</feature>
<evidence type="ECO:0000256" key="1">
    <source>
        <dbReference type="SAM" id="MobiDB-lite"/>
    </source>
</evidence>
<proteinExistence type="predicted"/>
<dbReference type="CDD" id="cd01650">
    <property type="entry name" value="RT_nLTR_like"/>
    <property type="match status" value="1"/>
</dbReference>
<dbReference type="SUPFAM" id="SSF56672">
    <property type="entry name" value="DNA/RNA polymerases"/>
    <property type="match status" value="1"/>
</dbReference>
<dbReference type="InterPro" id="IPR036691">
    <property type="entry name" value="Endo/exonu/phosph_ase_sf"/>
</dbReference>
<dbReference type="RefSeq" id="XP_009794930.1">
    <property type="nucleotide sequence ID" value="XM_009796628.1"/>
</dbReference>
<dbReference type="GO" id="GO:0003824">
    <property type="term" value="F:catalytic activity"/>
    <property type="evidence" value="ECO:0007669"/>
    <property type="project" value="InterPro"/>
</dbReference>
<dbReference type="InterPro" id="IPR052343">
    <property type="entry name" value="Retrotransposon-Effector_Assoc"/>
</dbReference>
<dbReference type="InterPro" id="IPR005135">
    <property type="entry name" value="Endo/exonuclease/phosphatase"/>
</dbReference>
<dbReference type="Pfam" id="PF00078">
    <property type="entry name" value="RVT_1"/>
    <property type="match status" value="1"/>
</dbReference>
<feature type="compositionally biased region" description="Basic and acidic residues" evidence="1">
    <location>
        <begin position="1"/>
        <end position="19"/>
    </location>
</feature>
<dbReference type="eggNOG" id="KOG1075">
    <property type="taxonomic scope" value="Eukaryota"/>
</dbReference>
<dbReference type="Gene3D" id="3.60.10.10">
    <property type="entry name" value="Endonuclease/exonuclease/phosphatase"/>
    <property type="match status" value="1"/>
</dbReference>
<dbReference type="AlphaFoldDB" id="A0A1U7Y7Y2"/>
<evidence type="ECO:0000313" key="5">
    <source>
        <dbReference type="RefSeq" id="XP_009794930.1"/>
    </source>
</evidence>
<organism evidence="4 5">
    <name type="scientific">Nicotiana sylvestris</name>
    <name type="common">Wood tobacco</name>
    <name type="synonym">South American tobacco</name>
    <dbReference type="NCBI Taxonomy" id="4096"/>
    <lineage>
        <taxon>Eukaryota</taxon>
        <taxon>Viridiplantae</taxon>
        <taxon>Streptophyta</taxon>
        <taxon>Embryophyta</taxon>
        <taxon>Tracheophyta</taxon>
        <taxon>Spermatophyta</taxon>
        <taxon>Magnoliopsida</taxon>
        <taxon>eudicotyledons</taxon>
        <taxon>Gunneridae</taxon>
        <taxon>Pentapetalae</taxon>
        <taxon>asterids</taxon>
        <taxon>lamiids</taxon>
        <taxon>Solanales</taxon>
        <taxon>Solanaceae</taxon>
        <taxon>Nicotianoideae</taxon>
        <taxon>Nicotianeae</taxon>
        <taxon>Nicotiana</taxon>
    </lineage>
</organism>
<evidence type="ECO:0000313" key="4">
    <source>
        <dbReference type="Proteomes" id="UP000189701"/>
    </source>
</evidence>
<keyword evidence="4" id="KW-1185">Reference proteome</keyword>
<dbReference type="Pfam" id="PF03372">
    <property type="entry name" value="Exo_endo_phos"/>
    <property type="match status" value="1"/>
</dbReference>
<sequence length="641" mass="73692">MKAIEAKNGEQYAENKEWMQEQNQEGEQNIKDRTNSKKKKHKKKKMPRKKSIVLFKPAIIHGQSKANKVINKKGKQHTITEQLASEILGSEAASQQKADLVANEDQQVTLCFKGNCISDDSYVTAVYAKCSATERKALWESLENMANIINEPWCTGGDFNVIMESREKLGGSPYRAYKSFDFVTTMETCGLIDIVYVGPKHTWCNNRRPRKRIWNRLDRILINDQWAQKFQQNYVRHLVRTGSDHRPLLMKCRNDQQEVIKYFKFLNFWVHQPGFMDIVQDLWITQFNNWEVKVQQLEELDLLQNSKESREELNKAHAEYVKWPENEYLTAIPDMEEIREAIFNLSQHSAASPDGFNGVFFQTCRVPYQLLRIKTHQPNQILAGKQNTLLPKLISDNQSGFVKGRLITETVMLAQEIIQGIGKDNKGDIILRLVSDAWYSIVINGSRRGFFTSSQGLKQGDPLSPSLFIIAAEVLSRSLNKLHYDIEFTPFHMNQRCPPINHLAYEDDIVIFSADNNKSVRLIMQQVSNYERASGQKVNDDKIFFLIDPKARAQKSNKMRITTGFMEKGRLFTCGGRIVLIKRVLQSLPIYTLSAMSPPKWTLNLIERVLQVSWQKPSPGKIKVNTDGSYFKETSKAGIGE</sequence>
<reference evidence="4" key="1">
    <citation type="journal article" date="2013" name="Genome Biol.">
        <title>Reference genomes and transcriptomes of Nicotiana sylvestris and Nicotiana tomentosiformis.</title>
        <authorList>
            <person name="Sierro N."/>
            <person name="Battey J.N."/>
            <person name="Ouadi S."/>
            <person name="Bovet L."/>
            <person name="Goepfert S."/>
            <person name="Bakaher N."/>
            <person name="Peitsch M.C."/>
            <person name="Ivanov N.V."/>
        </authorList>
    </citation>
    <scope>NUCLEOTIDE SEQUENCE [LARGE SCALE GENOMIC DNA]</scope>
</reference>
<reference evidence="5" key="2">
    <citation type="submission" date="2025-08" db="UniProtKB">
        <authorList>
            <consortium name="RefSeq"/>
        </authorList>
    </citation>
    <scope>IDENTIFICATION</scope>
    <source>
        <tissue evidence="5">Leaf</tissue>
    </source>
</reference>
<dbReference type="PANTHER" id="PTHR46890">
    <property type="entry name" value="NON-LTR RETROLELEMENT REVERSE TRANSCRIPTASE-LIKE PROTEIN-RELATED"/>
    <property type="match status" value="1"/>
</dbReference>
<dbReference type="Proteomes" id="UP000189701">
    <property type="component" value="Unplaced"/>
</dbReference>
<name>A0A1U7Y7Y2_NICSY</name>
<feature type="region of interest" description="Disordered" evidence="1">
    <location>
        <begin position="1"/>
        <end position="48"/>
    </location>
</feature>
<evidence type="ECO:0000259" key="3">
    <source>
        <dbReference type="Pfam" id="PF03372"/>
    </source>
</evidence>